<gene>
    <name evidence="5" type="ORF">ACKI18_41295</name>
</gene>
<evidence type="ECO:0000313" key="5">
    <source>
        <dbReference type="EMBL" id="MFM9615106.1"/>
    </source>
</evidence>
<dbReference type="InterPro" id="IPR050309">
    <property type="entry name" value="Type-B_Carboxylest/Lipase"/>
</dbReference>
<dbReference type="RefSeq" id="WP_409123519.1">
    <property type="nucleotide sequence ID" value="NZ_JBJVNI010000031.1"/>
</dbReference>
<dbReference type="InterPro" id="IPR029058">
    <property type="entry name" value="AB_hydrolase_fold"/>
</dbReference>
<evidence type="ECO:0000256" key="3">
    <source>
        <dbReference type="RuleBase" id="RU361235"/>
    </source>
</evidence>
<evidence type="ECO:0000256" key="1">
    <source>
        <dbReference type="ARBA" id="ARBA00005964"/>
    </source>
</evidence>
<dbReference type="EC" id="3.1.1.-" evidence="3"/>
<organism evidence="5 6">
    <name type="scientific">Streptomyces niveiscabiei</name>
    <dbReference type="NCBI Taxonomy" id="164115"/>
    <lineage>
        <taxon>Bacteria</taxon>
        <taxon>Bacillati</taxon>
        <taxon>Actinomycetota</taxon>
        <taxon>Actinomycetes</taxon>
        <taxon>Kitasatosporales</taxon>
        <taxon>Streptomycetaceae</taxon>
        <taxon>Streptomyces</taxon>
    </lineage>
</organism>
<keyword evidence="2 3" id="KW-0378">Hydrolase</keyword>
<accession>A0ABW9I5K3</accession>
<dbReference type="EMBL" id="JBJVNI010000031">
    <property type="protein sequence ID" value="MFM9615106.1"/>
    <property type="molecule type" value="Genomic_DNA"/>
</dbReference>
<keyword evidence="6" id="KW-1185">Reference proteome</keyword>
<feature type="domain" description="Carboxylesterase type B" evidence="4">
    <location>
        <begin position="7"/>
        <end position="92"/>
    </location>
</feature>
<proteinExistence type="inferred from homology"/>
<protein>
    <recommendedName>
        <fullName evidence="3">Carboxylic ester hydrolase</fullName>
        <ecNumber evidence="3">3.1.1.-</ecNumber>
    </recommendedName>
</protein>
<sequence>MCSGGYRFGDTADAGRLAREGGVLLVNYRVGAEGFALVEGAPANPGLLDQVAALERVRDSIAGFGGDPGRVTVFGQSAGAGSIAVLMTTPYAPWEALAGGVAADVDLVVGHNRDGFRLTCTN</sequence>
<dbReference type="InterPro" id="IPR002018">
    <property type="entry name" value="CarbesteraseB"/>
</dbReference>
<name>A0ABW9I5K3_9ACTN</name>
<evidence type="ECO:0000313" key="6">
    <source>
        <dbReference type="Proteomes" id="UP001631957"/>
    </source>
</evidence>
<dbReference type="InterPro" id="IPR019826">
    <property type="entry name" value="Carboxylesterase_B_AS"/>
</dbReference>
<comment type="similarity">
    <text evidence="1 3">Belongs to the type-B carboxylesterase/lipase family.</text>
</comment>
<dbReference type="SUPFAM" id="SSF53474">
    <property type="entry name" value="alpha/beta-Hydrolases"/>
    <property type="match status" value="1"/>
</dbReference>
<evidence type="ECO:0000256" key="2">
    <source>
        <dbReference type="ARBA" id="ARBA00022801"/>
    </source>
</evidence>
<dbReference type="PANTHER" id="PTHR11559">
    <property type="entry name" value="CARBOXYLESTERASE"/>
    <property type="match status" value="1"/>
</dbReference>
<evidence type="ECO:0000259" key="4">
    <source>
        <dbReference type="Pfam" id="PF00135"/>
    </source>
</evidence>
<reference evidence="5 6" key="1">
    <citation type="submission" date="2024-12" db="EMBL/GenBank/DDBJ databases">
        <title>Forecasting of Potato common scab and diversities of Pathogenic streptomyces spp. in china.</title>
        <authorList>
            <person name="Handique U."/>
            <person name="Wu J."/>
        </authorList>
    </citation>
    <scope>NUCLEOTIDE SEQUENCE [LARGE SCALE GENOMIC DNA]</scope>
    <source>
        <strain evidence="5 6">ZRIMU1530</strain>
    </source>
</reference>
<dbReference type="Proteomes" id="UP001631957">
    <property type="component" value="Unassembled WGS sequence"/>
</dbReference>
<dbReference type="Gene3D" id="3.40.50.1820">
    <property type="entry name" value="alpha/beta hydrolase"/>
    <property type="match status" value="1"/>
</dbReference>
<dbReference type="PROSITE" id="PS00122">
    <property type="entry name" value="CARBOXYLESTERASE_B_1"/>
    <property type="match status" value="1"/>
</dbReference>
<comment type="caution">
    <text evidence="5">The sequence shown here is derived from an EMBL/GenBank/DDBJ whole genome shotgun (WGS) entry which is preliminary data.</text>
</comment>
<dbReference type="Pfam" id="PF00135">
    <property type="entry name" value="COesterase"/>
    <property type="match status" value="1"/>
</dbReference>